<evidence type="ECO:0000256" key="8">
    <source>
        <dbReference type="SAM" id="Coils"/>
    </source>
</evidence>
<feature type="domain" description="Homologous-pairing protein 2 winged helix" evidence="9">
    <location>
        <begin position="4"/>
        <end position="63"/>
    </location>
</feature>
<feature type="coiled-coil region" evidence="8">
    <location>
        <begin position="62"/>
        <end position="140"/>
    </location>
</feature>
<dbReference type="GO" id="GO:0003690">
    <property type="term" value="F:double-stranded DNA binding"/>
    <property type="evidence" value="ECO:0007669"/>
    <property type="project" value="TreeGrafter"/>
</dbReference>
<evidence type="ECO:0000313" key="12">
    <source>
        <dbReference type="Proteomes" id="UP000235965"/>
    </source>
</evidence>
<dbReference type="Pfam" id="PF07106">
    <property type="entry name" value="WHD_TBPIP"/>
    <property type="match status" value="1"/>
</dbReference>
<dbReference type="GO" id="GO:0010774">
    <property type="term" value="P:meiotic strand invasion involved in reciprocal meiotic recombination"/>
    <property type="evidence" value="ECO:0007669"/>
    <property type="project" value="TreeGrafter"/>
</dbReference>
<keyword evidence="12" id="KW-1185">Reference proteome</keyword>
<dbReference type="STRING" id="105785.A0A2J7RSM7"/>
<gene>
    <name evidence="11" type="primary">PSMC3IP</name>
    <name evidence="11" type="ORF">B7P43_G06036</name>
</gene>
<comment type="similarity">
    <text evidence="2">Belongs to the HOP2 family.</text>
</comment>
<proteinExistence type="inferred from homology"/>
<evidence type="ECO:0000256" key="1">
    <source>
        <dbReference type="ARBA" id="ARBA00004123"/>
    </source>
</evidence>
<dbReference type="InterPro" id="IPR040661">
    <property type="entry name" value="LZ3wCH"/>
</dbReference>
<comment type="subcellular location">
    <subcellularLocation>
        <location evidence="1">Nucleus</location>
    </subcellularLocation>
</comment>
<dbReference type="InterPro" id="IPR036388">
    <property type="entry name" value="WH-like_DNA-bd_sf"/>
</dbReference>
<dbReference type="GO" id="GO:0000794">
    <property type="term" value="C:condensed nuclear chromosome"/>
    <property type="evidence" value="ECO:0007669"/>
    <property type="project" value="TreeGrafter"/>
</dbReference>
<dbReference type="AlphaFoldDB" id="A0A2J7RSM7"/>
<evidence type="ECO:0000313" key="11">
    <source>
        <dbReference type="EMBL" id="PNF43829.1"/>
    </source>
</evidence>
<dbReference type="GO" id="GO:0120231">
    <property type="term" value="C:DNA recombinase auxiliary factor complex"/>
    <property type="evidence" value="ECO:0007669"/>
    <property type="project" value="TreeGrafter"/>
</dbReference>
<organism evidence="11 12">
    <name type="scientific">Cryptotermes secundus</name>
    <dbReference type="NCBI Taxonomy" id="105785"/>
    <lineage>
        <taxon>Eukaryota</taxon>
        <taxon>Metazoa</taxon>
        <taxon>Ecdysozoa</taxon>
        <taxon>Arthropoda</taxon>
        <taxon>Hexapoda</taxon>
        <taxon>Insecta</taxon>
        <taxon>Pterygota</taxon>
        <taxon>Neoptera</taxon>
        <taxon>Polyneoptera</taxon>
        <taxon>Dictyoptera</taxon>
        <taxon>Blattodea</taxon>
        <taxon>Blattoidea</taxon>
        <taxon>Termitoidae</taxon>
        <taxon>Kalotermitidae</taxon>
        <taxon>Cryptotermitinae</taxon>
        <taxon>Cryptotermes</taxon>
    </lineage>
</organism>
<keyword evidence="6" id="KW-0539">Nucleus</keyword>
<protein>
    <recommendedName>
        <fullName evidence="3">Homologous-pairing protein 2 homolog</fullName>
    </recommendedName>
</protein>
<evidence type="ECO:0000256" key="4">
    <source>
        <dbReference type="ARBA" id="ARBA00023054"/>
    </source>
</evidence>
<evidence type="ECO:0000259" key="10">
    <source>
        <dbReference type="Pfam" id="PF18517"/>
    </source>
</evidence>
<dbReference type="GO" id="GO:0120230">
    <property type="term" value="F:recombinase activator activity"/>
    <property type="evidence" value="ECO:0007669"/>
    <property type="project" value="TreeGrafter"/>
</dbReference>
<dbReference type="OrthoDB" id="272266at2759"/>
<feature type="domain" description="Leucine zipper with capping helix" evidence="10">
    <location>
        <begin position="147"/>
        <end position="201"/>
    </location>
</feature>
<keyword evidence="7" id="KW-0469">Meiosis</keyword>
<evidence type="ECO:0000256" key="3">
    <source>
        <dbReference type="ARBA" id="ARBA00016093"/>
    </source>
</evidence>
<evidence type="ECO:0000259" key="9">
    <source>
        <dbReference type="Pfam" id="PF07106"/>
    </source>
</evidence>
<dbReference type="InterPro" id="IPR010776">
    <property type="entry name" value="Hop2_WH_dom"/>
</dbReference>
<dbReference type="Gene3D" id="1.10.10.10">
    <property type="entry name" value="Winged helix-like DNA-binding domain superfamily/Winged helix DNA-binding domain"/>
    <property type="match status" value="1"/>
</dbReference>
<dbReference type="Pfam" id="PF18517">
    <property type="entry name" value="LZ3wCH"/>
    <property type="match status" value="1"/>
</dbReference>
<accession>A0A2J7RSM7</accession>
<dbReference type="PANTHER" id="PTHR15938:SF0">
    <property type="entry name" value="HOMOLOGOUS-PAIRING PROTEIN 2 HOMOLOG"/>
    <property type="match status" value="1"/>
</dbReference>
<dbReference type="GO" id="GO:0007129">
    <property type="term" value="P:homologous chromosome pairing at meiosis"/>
    <property type="evidence" value="ECO:0007669"/>
    <property type="project" value="TreeGrafter"/>
</dbReference>
<dbReference type="Proteomes" id="UP000235965">
    <property type="component" value="Unassembled WGS sequence"/>
</dbReference>
<dbReference type="InParanoid" id="A0A2J7RSM7"/>
<sequence length="206" mass="23574">MDPTEVVIKYLRGQNRPYSSNDIFSNLHEEIRKPSVQKALDYLVQQGRITEKVYGKQKVYVVKQEDTNAKDLEGELQDLDSKLNAVSKKVASVEQVLKGSENQVHELQLAPTTSEAQNEKKVLENRVRALKEKLDIISKNSVKISETDKKQIQNEYESNMKEWCKKKRVCMDIVEAMLEGYHDSKRALLNEIGIETDEDVGVPLIP</sequence>
<dbReference type="GO" id="GO:0000709">
    <property type="term" value="P:meiotic joint molecule formation"/>
    <property type="evidence" value="ECO:0007669"/>
    <property type="project" value="TreeGrafter"/>
</dbReference>
<dbReference type="PANTHER" id="PTHR15938">
    <property type="entry name" value="TBP-1 INTERACTING PROTEIN"/>
    <property type="match status" value="1"/>
</dbReference>
<keyword evidence="5" id="KW-0233">DNA recombination</keyword>
<evidence type="ECO:0000256" key="5">
    <source>
        <dbReference type="ARBA" id="ARBA00023172"/>
    </source>
</evidence>
<evidence type="ECO:0000256" key="7">
    <source>
        <dbReference type="ARBA" id="ARBA00023254"/>
    </source>
</evidence>
<name>A0A2J7RSM7_9NEOP</name>
<keyword evidence="4 8" id="KW-0175">Coiled coil</keyword>
<dbReference type="EMBL" id="NEVH01000252">
    <property type="protein sequence ID" value="PNF43829.1"/>
    <property type="molecule type" value="Genomic_DNA"/>
</dbReference>
<reference evidence="11 12" key="1">
    <citation type="submission" date="2017-12" db="EMBL/GenBank/DDBJ databases">
        <title>Hemimetabolous genomes reveal molecular basis of termite eusociality.</title>
        <authorList>
            <person name="Harrison M.C."/>
            <person name="Jongepier E."/>
            <person name="Robertson H.M."/>
            <person name="Arning N."/>
            <person name="Bitard-Feildel T."/>
            <person name="Chao H."/>
            <person name="Childers C.P."/>
            <person name="Dinh H."/>
            <person name="Doddapaneni H."/>
            <person name="Dugan S."/>
            <person name="Gowin J."/>
            <person name="Greiner C."/>
            <person name="Han Y."/>
            <person name="Hu H."/>
            <person name="Hughes D.S.T."/>
            <person name="Huylmans A.-K."/>
            <person name="Kemena C."/>
            <person name="Kremer L.P.M."/>
            <person name="Lee S.L."/>
            <person name="Lopez-Ezquerra A."/>
            <person name="Mallet L."/>
            <person name="Monroy-Kuhn J.M."/>
            <person name="Moser A."/>
            <person name="Murali S.C."/>
            <person name="Muzny D.M."/>
            <person name="Otani S."/>
            <person name="Piulachs M.-D."/>
            <person name="Poelchau M."/>
            <person name="Qu J."/>
            <person name="Schaub F."/>
            <person name="Wada-Katsumata A."/>
            <person name="Worley K.C."/>
            <person name="Xie Q."/>
            <person name="Ylla G."/>
            <person name="Poulsen M."/>
            <person name="Gibbs R.A."/>
            <person name="Schal C."/>
            <person name="Richards S."/>
            <person name="Belles X."/>
            <person name="Korb J."/>
            <person name="Bornberg-Bauer E."/>
        </authorList>
    </citation>
    <scope>NUCLEOTIDE SEQUENCE [LARGE SCALE GENOMIC DNA]</scope>
    <source>
        <tissue evidence="11">Whole body</tissue>
    </source>
</reference>
<evidence type="ECO:0000256" key="2">
    <source>
        <dbReference type="ARBA" id="ARBA00007922"/>
    </source>
</evidence>
<comment type="caution">
    <text evidence="11">The sequence shown here is derived from an EMBL/GenBank/DDBJ whole genome shotgun (WGS) entry which is preliminary data.</text>
</comment>
<evidence type="ECO:0000256" key="6">
    <source>
        <dbReference type="ARBA" id="ARBA00023242"/>
    </source>
</evidence>